<evidence type="ECO:0000259" key="1">
    <source>
        <dbReference type="Pfam" id="PF02720"/>
    </source>
</evidence>
<feature type="domain" description="DUF222" evidence="1">
    <location>
        <begin position="42"/>
        <end position="158"/>
    </location>
</feature>
<accession>A0A916NEZ1</accession>
<keyword evidence="3" id="KW-1185">Reference proteome</keyword>
<comment type="caution">
    <text evidence="2">The sequence shown here is derived from an EMBL/GenBank/DDBJ whole genome shotgun (WGS) entry which is preliminary data.</text>
</comment>
<evidence type="ECO:0000313" key="3">
    <source>
        <dbReference type="Proteomes" id="UP000693892"/>
    </source>
</evidence>
<organism evidence="2 3">
    <name type="scientific">Leucobacter soli</name>
    <dbReference type="NCBI Taxonomy" id="2812850"/>
    <lineage>
        <taxon>Bacteria</taxon>
        <taxon>Bacillati</taxon>
        <taxon>Actinomycetota</taxon>
        <taxon>Actinomycetes</taxon>
        <taxon>Micrococcales</taxon>
        <taxon>Microbacteriaceae</taxon>
        <taxon>Leucobacter</taxon>
    </lineage>
</organism>
<name>A0A916NEZ1_9MICO</name>
<dbReference type="Pfam" id="PF02720">
    <property type="entry name" value="DUF222"/>
    <property type="match status" value="1"/>
</dbReference>
<evidence type="ECO:0000313" key="2">
    <source>
        <dbReference type="EMBL" id="CAG7599232.1"/>
    </source>
</evidence>
<dbReference type="AlphaFoldDB" id="A0A916NEZ1"/>
<dbReference type="EMBL" id="CAJVAP010000003">
    <property type="protein sequence ID" value="CAG7599232.1"/>
    <property type="molecule type" value="Genomic_DNA"/>
</dbReference>
<reference evidence="2" key="1">
    <citation type="submission" date="2021-06" db="EMBL/GenBank/DDBJ databases">
        <authorList>
            <person name="Criscuolo A."/>
        </authorList>
    </citation>
    <scope>NUCLEOTIDE SEQUENCE</scope>
    <source>
        <strain evidence="2">CIP111803</strain>
    </source>
</reference>
<proteinExistence type="predicted"/>
<dbReference type="Proteomes" id="UP000693892">
    <property type="component" value="Unassembled WGS sequence"/>
</dbReference>
<sequence>MSNLPDALTVQQRDALAAGVAAVERIDAMIHQLEYLKAAGLASLSRLASRIASDEGHPDHGELVHRAVEAEVAVATRTGQAAVASAMGHAETLTSDYPALTGALRDGAVSFRHTQVVVDAGDIIAEPTARAVYEAEIVPLAERMTAPQLRAHAKRVAEY</sequence>
<dbReference type="InterPro" id="IPR003870">
    <property type="entry name" value="DUF222"/>
</dbReference>
<protein>
    <recommendedName>
        <fullName evidence="1">DUF222 domain-containing protein</fullName>
    </recommendedName>
</protein>
<gene>
    <name evidence="2" type="ORF">LEUCIP111803_00281</name>
</gene>